<protein>
    <submittedName>
        <fullName evidence="2">Uncharacterized protein</fullName>
    </submittedName>
</protein>
<dbReference type="OrthoDB" id="5386330at2759"/>
<dbReference type="EMBL" id="FJOG01000073">
    <property type="protein sequence ID" value="CZR69530.1"/>
    <property type="molecule type" value="Genomic_DNA"/>
</dbReference>
<dbReference type="STRING" id="576137.A0A1L7XX05"/>
<dbReference type="Proteomes" id="UP000184330">
    <property type="component" value="Unassembled WGS sequence"/>
</dbReference>
<name>A0A1L7XX05_9HELO</name>
<keyword evidence="1" id="KW-0472">Membrane</keyword>
<evidence type="ECO:0000313" key="3">
    <source>
        <dbReference type="Proteomes" id="UP000184330"/>
    </source>
</evidence>
<keyword evidence="1" id="KW-0812">Transmembrane</keyword>
<evidence type="ECO:0000313" key="2">
    <source>
        <dbReference type="EMBL" id="CZR69530.1"/>
    </source>
</evidence>
<keyword evidence="3" id="KW-1185">Reference proteome</keyword>
<dbReference type="InterPro" id="IPR053157">
    <property type="entry name" value="Sterol_Uptake_Regulator"/>
</dbReference>
<dbReference type="PANTHER" id="PTHR47784:SF5">
    <property type="entry name" value="STEROL UPTAKE CONTROL PROTEIN 2"/>
    <property type="match status" value="1"/>
</dbReference>
<dbReference type="PANTHER" id="PTHR47784">
    <property type="entry name" value="STEROL UPTAKE CONTROL PROTEIN 2"/>
    <property type="match status" value="1"/>
</dbReference>
<keyword evidence="1" id="KW-1133">Transmembrane helix</keyword>
<evidence type="ECO:0000256" key="1">
    <source>
        <dbReference type="SAM" id="Phobius"/>
    </source>
</evidence>
<reference evidence="2 3" key="1">
    <citation type="submission" date="2016-03" db="EMBL/GenBank/DDBJ databases">
        <authorList>
            <person name="Ploux O."/>
        </authorList>
    </citation>
    <scope>NUCLEOTIDE SEQUENCE [LARGE SCALE GENOMIC DNA]</scope>
    <source>
        <strain evidence="2 3">UAMH 11012</strain>
    </source>
</reference>
<dbReference type="GO" id="GO:0001228">
    <property type="term" value="F:DNA-binding transcription activator activity, RNA polymerase II-specific"/>
    <property type="evidence" value="ECO:0007669"/>
    <property type="project" value="TreeGrafter"/>
</dbReference>
<organism evidence="2 3">
    <name type="scientific">Phialocephala subalpina</name>
    <dbReference type="NCBI Taxonomy" id="576137"/>
    <lineage>
        <taxon>Eukaryota</taxon>
        <taxon>Fungi</taxon>
        <taxon>Dikarya</taxon>
        <taxon>Ascomycota</taxon>
        <taxon>Pezizomycotina</taxon>
        <taxon>Leotiomycetes</taxon>
        <taxon>Helotiales</taxon>
        <taxon>Mollisiaceae</taxon>
        <taxon>Phialocephala</taxon>
        <taxon>Phialocephala fortinii species complex</taxon>
    </lineage>
</organism>
<proteinExistence type="predicted"/>
<feature type="transmembrane region" description="Helical" evidence="1">
    <location>
        <begin position="202"/>
        <end position="221"/>
    </location>
</feature>
<accession>A0A1L7XX05</accession>
<sequence length="405" mass="44477">MSFYQVTGHSLSQNRRWAWTGPVGERAIPSRGMDAENVRDDVSSVPRRAQYRFSKECEWTGPASPHQPVASMNSAPLVAMLEPGESELPSDKIPDYNFGKGLLGLKDMRLLHHWSTVTYSTLDIRASPEVNRMQQTTVVQLGFDHAFVLRGVLSIAALHLAFLNSANPADSNTFLLQAAAHQNLAITDFHVVLANMDEKNCIAAFTFATLTIIYGFAFAGLERANNTISAMVNTVSLVRGINTVLTPYLAVIAQSELGMIMTGRRNPAATGQIPELTRLKHLVTINANQDSPATVNALVESIETLHVAALESLPPDIEGRLDLPSLMSWPTTMSLTFSTLVADRNQFALIALAHFAGLISLSDEVWWLQNFQPALVTAIKPLLDPGYHDFLLWPQNASIGLECFR</sequence>
<dbReference type="AlphaFoldDB" id="A0A1L7XX05"/>
<gene>
    <name evidence="2" type="ORF">PAC_19430</name>
</gene>